<comment type="cofactor">
    <cofactor evidence="1">
        <name>[4Fe-4S] cluster</name>
        <dbReference type="ChEBI" id="CHEBI:49883"/>
    </cofactor>
</comment>
<dbReference type="InterPro" id="IPR034466">
    <property type="entry name" value="Methyltransferase_Class_B"/>
</dbReference>
<evidence type="ECO:0000256" key="2">
    <source>
        <dbReference type="ARBA" id="ARBA00022691"/>
    </source>
</evidence>
<dbReference type="InterPro" id="IPR036724">
    <property type="entry name" value="Cobalamin-bd_sf"/>
</dbReference>
<dbReference type="InterPro" id="IPR006638">
    <property type="entry name" value="Elp3/MiaA/NifB-like_rSAM"/>
</dbReference>
<dbReference type="EMBL" id="LAZR01002630">
    <property type="protein sequence ID" value="KKN27522.1"/>
    <property type="molecule type" value="Genomic_DNA"/>
</dbReference>
<dbReference type="PROSITE" id="PS51332">
    <property type="entry name" value="B12_BINDING"/>
    <property type="match status" value="1"/>
</dbReference>
<keyword evidence="3" id="KW-0479">Metal-binding</keyword>
<evidence type="ECO:0000256" key="1">
    <source>
        <dbReference type="ARBA" id="ARBA00001966"/>
    </source>
</evidence>
<dbReference type="SUPFAM" id="SSF52242">
    <property type="entry name" value="Cobalamin (vitamin B12)-binding domain"/>
    <property type="match status" value="1"/>
</dbReference>
<reference evidence="8" key="1">
    <citation type="journal article" date="2015" name="Nature">
        <title>Complex archaea that bridge the gap between prokaryotes and eukaryotes.</title>
        <authorList>
            <person name="Spang A."/>
            <person name="Saw J.H."/>
            <person name="Jorgensen S.L."/>
            <person name="Zaremba-Niedzwiedzka K."/>
            <person name="Martijn J."/>
            <person name="Lind A.E."/>
            <person name="van Eijk R."/>
            <person name="Schleper C."/>
            <person name="Guy L."/>
            <person name="Ettema T.J."/>
        </authorList>
    </citation>
    <scope>NUCLEOTIDE SEQUENCE</scope>
</reference>
<dbReference type="InterPro" id="IPR007197">
    <property type="entry name" value="rSAM"/>
</dbReference>
<dbReference type="SFLD" id="SFLDG01123">
    <property type="entry name" value="methyltransferase_(Class_B)"/>
    <property type="match status" value="1"/>
</dbReference>
<organism evidence="8">
    <name type="scientific">marine sediment metagenome</name>
    <dbReference type="NCBI Taxonomy" id="412755"/>
    <lineage>
        <taxon>unclassified sequences</taxon>
        <taxon>metagenomes</taxon>
        <taxon>ecological metagenomes</taxon>
    </lineage>
</organism>
<dbReference type="PROSITE" id="PS51918">
    <property type="entry name" value="RADICAL_SAM"/>
    <property type="match status" value="1"/>
</dbReference>
<comment type="caution">
    <text evidence="8">The sequence shown here is derived from an EMBL/GenBank/DDBJ whole genome shotgun (WGS) entry which is preliminary data.</text>
</comment>
<keyword evidence="2" id="KW-0949">S-adenosyl-L-methionine</keyword>
<dbReference type="Gene3D" id="3.40.50.280">
    <property type="entry name" value="Cobalamin-binding domain"/>
    <property type="match status" value="1"/>
</dbReference>
<evidence type="ECO:0000259" key="6">
    <source>
        <dbReference type="PROSITE" id="PS51332"/>
    </source>
</evidence>
<protein>
    <submittedName>
        <fullName evidence="8">Uncharacterized protein</fullName>
    </submittedName>
</protein>
<dbReference type="Pfam" id="PF04055">
    <property type="entry name" value="Radical_SAM"/>
    <property type="match status" value="1"/>
</dbReference>
<dbReference type="CDD" id="cd01335">
    <property type="entry name" value="Radical_SAM"/>
    <property type="match status" value="1"/>
</dbReference>
<dbReference type="InterPro" id="IPR051198">
    <property type="entry name" value="BchE-like"/>
</dbReference>
<dbReference type="GO" id="GO:0046872">
    <property type="term" value="F:metal ion binding"/>
    <property type="evidence" value="ECO:0007669"/>
    <property type="project" value="UniProtKB-KW"/>
</dbReference>
<dbReference type="SUPFAM" id="SSF102114">
    <property type="entry name" value="Radical SAM enzymes"/>
    <property type="match status" value="1"/>
</dbReference>
<name>A0A0F9PS43_9ZZZZ</name>
<dbReference type="InterPro" id="IPR023404">
    <property type="entry name" value="rSAM_horseshoe"/>
</dbReference>
<dbReference type="SMART" id="SM00729">
    <property type="entry name" value="Elp3"/>
    <property type="match status" value="1"/>
</dbReference>
<evidence type="ECO:0000313" key="8">
    <source>
        <dbReference type="EMBL" id="KKN27522.1"/>
    </source>
</evidence>
<evidence type="ECO:0000256" key="3">
    <source>
        <dbReference type="ARBA" id="ARBA00022723"/>
    </source>
</evidence>
<dbReference type="SFLD" id="SFLDS00029">
    <property type="entry name" value="Radical_SAM"/>
    <property type="match status" value="1"/>
</dbReference>
<sequence length="484" mass="55952">MNTILIYPKLEFAGTQIPIPPYSILFIADYLIKRNVDVKIFDLRFNSTSQVMNAISNNEPEYIGVSVMTGPQIYQALKFCKIIKKEFNKIKIVWGGIHSTILPTQTLLNKLIDLVIRGEGEKTYFELVSGKNESQINGLSLKKGKKIFHNPDSDLLKSSEINKLSIPWDLINAKRYIKNRNFNVITSRGCPFQCTFCYNTLLNNVWRGWTAEKCIEELDKALDFGAKKINFYDDNFFANSKRIKVLFSYFKKQDITWKAELRVDRLHSSLAKEAKEHGCSQLYFGVESGSQRILNFLNKNISIKDIIRSAKIAKDIDIIADYSWMIGIPGETNTDIKKTITLIKKIKEINSNCEFSVKILYPYPKTIIYDHAINMGFNPPSNLLSWAKVRRERAPGYLKHKNRLEMISIVSAVVGRKVFEQDHVPIFKLIRFPAKLRWKNEIFGFGFENILFKILRNKIEKVIGKDNSIEYDPFSRKIISIKED</sequence>
<dbReference type="Pfam" id="PF02310">
    <property type="entry name" value="B12-binding"/>
    <property type="match status" value="1"/>
</dbReference>
<proteinExistence type="predicted"/>
<keyword evidence="5" id="KW-0411">Iron-sulfur</keyword>
<dbReference type="AlphaFoldDB" id="A0A0F9PS43"/>
<feature type="domain" description="Radical SAM core" evidence="7">
    <location>
        <begin position="176"/>
        <end position="416"/>
    </location>
</feature>
<dbReference type="GO" id="GO:0003824">
    <property type="term" value="F:catalytic activity"/>
    <property type="evidence" value="ECO:0007669"/>
    <property type="project" value="InterPro"/>
</dbReference>
<keyword evidence="4" id="KW-0408">Iron</keyword>
<evidence type="ECO:0000256" key="4">
    <source>
        <dbReference type="ARBA" id="ARBA00023004"/>
    </source>
</evidence>
<dbReference type="PANTHER" id="PTHR43409">
    <property type="entry name" value="ANAEROBIC MAGNESIUM-PROTOPORPHYRIN IX MONOMETHYL ESTER CYCLASE-RELATED"/>
    <property type="match status" value="1"/>
</dbReference>
<dbReference type="Gene3D" id="3.80.30.20">
    <property type="entry name" value="tm_1862 like domain"/>
    <property type="match status" value="1"/>
</dbReference>
<evidence type="ECO:0000259" key="7">
    <source>
        <dbReference type="PROSITE" id="PS51918"/>
    </source>
</evidence>
<dbReference type="GO" id="GO:0051539">
    <property type="term" value="F:4 iron, 4 sulfur cluster binding"/>
    <property type="evidence" value="ECO:0007669"/>
    <property type="project" value="UniProtKB-KW"/>
</dbReference>
<gene>
    <name evidence="8" type="ORF">LCGC14_0863780</name>
</gene>
<dbReference type="InterPro" id="IPR006158">
    <property type="entry name" value="Cobalamin-bd"/>
</dbReference>
<dbReference type="SFLD" id="SFLDG01082">
    <property type="entry name" value="B12-binding_domain_containing"/>
    <property type="match status" value="1"/>
</dbReference>
<dbReference type="GO" id="GO:0031419">
    <property type="term" value="F:cobalamin binding"/>
    <property type="evidence" value="ECO:0007669"/>
    <property type="project" value="InterPro"/>
</dbReference>
<feature type="domain" description="B12-binding" evidence="6">
    <location>
        <begin position="2"/>
        <end position="138"/>
    </location>
</feature>
<dbReference type="InterPro" id="IPR058240">
    <property type="entry name" value="rSAM_sf"/>
</dbReference>
<accession>A0A0F9PS43</accession>
<evidence type="ECO:0000256" key="5">
    <source>
        <dbReference type="ARBA" id="ARBA00023014"/>
    </source>
</evidence>